<proteinExistence type="predicted"/>
<reference evidence="2" key="2">
    <citation type="journal article" date="2015" name="Data Brief">
        <title>Shoot transcriptome of the giant reed, Arundo donax.</title>
        <authorList>
            <person name="Barrero R.A."/>
            <person name="Guerrero F.D."/>
            <person name="Moolhuijzen P."/>
            <person name="Goolsby J.A."/>
            <person name="Tidwell J."/>
            <person name="Bellgard S.E."/>
            <person name="Bellgard M.I."/>
        </authorList>
    </citation>
    <scope>NUCLEOTIDE SEQUENCE</scope>
    <source>
        <tissue evidence="2">Shoot tissue taken approximately 20 cm above the soil surface</tissue>
    </source>
</reference>
<reference evidence="2" key="1">
    <citation type="submission" date="2014-09" db="EMBL/GenBank/DDBJ databases">
        <authorList>
            <person name="Magalhaes I.L.F."/>
            <person name="Oliveira U."/>
            <person name="Santos F.R."/>
            <person name="Vidigal T.H.D.A."/>
            <person name="Brescovit A.D."/>
            <person name="Santos A.J."/>
        </authorList>
    </citation>
    <scope>NUCLEOTIDE SEQUENCE</scope>
    <source>
        <tissue evidence="2">Shoot tissue taken approximately 20 cm above the soil surface</tissue>
    </source>
</reference>
<organism evidence="2">
    <name type="scientific">Arundo donax</name>
    <name type="common">Giant reed</name>
    <name type="synonym">Donax arundinaceus</name>
    <dbReference type="NCBI Taxonomy" id="35708"/>
    <lineage>
        <taxon>Eukaryota</taxon>
        <taxon>Viridiplantae</taxon>
        <taxon>Streptophyta</taxon>
        <taxon>Embryophyta</taxon>
        <taxon>Tracheophyta</taxon>
        <taxon>Spermatophyta</taxon>
        <taxon>Magnoliopsida</taxon>
        <taxon>Liliopsida</taxon>
        <taxon>Poales</taxon>
        <taxon>Poaceae</taxon>
        <taxon>PACMAD clade</taxon>
        <taxon>Arundinoideae</taxon>
        <taxon>Arundineae</taxon>
        <taxon>Arundo</taxon>
    </lineage>
</organism>
<evidence type="ECO:0000256" key="1">
    <source>
        <dbReference type="SAM" id="MobiDB-lite"/>
    </source>
</evidence>
<feature type="region of interest" description="Disordered" evidence="1">
    <location>
        <begin position="49"/>
        <end position="102"/>
    </location>
</feature>
<dbReference type="AlphaFoldDB" id="A0A0A9GN13"/>
<sequence length="111" mass="11893">MELMPVRIWNAGMHTAVTSCGRLRRSRMFRNGCSMVLASSLASTMSVNSASTSAVPRMRSSTRRPSSTCPRSIRLLGVSGRHSPPTVINSAGAAARPSDSRHPHGLIFCVP</sequence>
<dbReference type="EMBL" id="GBRH01173092">
    <property type="protein sequence ID" value="JAE24804.1"/>
    <property type="molecule type" value="Transcribed_RNA"/>
</dbReference>
<evidence type="ECO:0000313" key="2">
    <source>
        <dbReference type="EMBL" id="JAE24804.1"/>
    </source>
</evidence>
<accession>A0A0A9GN13</accession>
<name>A0A0A9GN13_ARUDO</name>
<feature type="compositionally biased region" description="Low complexity" evidence="1">
    <location>
        <begin position="56"/>
        <end position="72"/>
    </location>
</feature>
<protein>
    <submittedName>
        <fullName evidence="2">GSVIVT00005628001, HT7</fullName>
    </submittedName>
</protein>
<dbReference type="PROSITE" id="PS51257">
    <property type="entry name" value="PROKAR_LIPOPROTEIN"/>
    <property type="match status" value="1"/>
</dbReference>